<proteinExistence type="inferred from homology"/>
<dbReference type="FunFam" id="1.10.150.20:FF:000003">
    <property type="entry name" value="DNA polymerase I"/>
    <property type="match status" value="1"/>
</dbReference>
<dbReference type="InterPro" id="IPR036397">
    <property type="entry name" value="RNaseH_sf"/>
</dbReference>
<keyword evidence="8" id="KW-0378">Hydrolase</keyword>
<accession>A0A485LXP6</accession>
<dbReference type="Pfam" id="PF01367">
    <property type="entry name" value="5_3_exonuc"/>
    <property type="match status" value="1"/>
</dbReference>
<evidence type="ECO:0000256" key="11">
    <source>
        <dbReference type="ARBA" id="ARBA00023125"/>
    </source>
</evidence>
<dbReference type="GO" id="GO:0006302">
    <property type="term" value="P:double-strand break repair"/>
    <property type="evidence" value="ECO:0007669"/>
    <property type="project" value="TreeGrafter"/>
</dbReference>
<dbReference type="NCBIfam" id="TIGR00593">
    <property type="entry name" value="pola"/>
    <property type="match status" value="1"/>
</dbReference>
<keyword evidence="6" id="KW-0540">Nuclease</keyword>
<evidence type="ECO:0000256" key="8">
    <source>
        <dbReference type="ARBA" id="ARBA00022801"/>
    </source>
</evidence>
<dbReference type="InterPro" id="IPR043502">
    <property type="entry name" value="DNA/RNA_pol_sf"/>
</dbReference>
<dbReference type="InterPro" id="IPR054690">
    <property type="entry name" value="DNA_polI_exonuclease"/>
</dbReference>
<evidence type="ECO:0000259" key="15">
    <source>
        <dbReference type="SMART" id="SM00482"/>
    </source>
</evidence>
<dbReference type="Gene3D" id="1.10.150.20">
    <property type="entry name" value="5' to 3' exonuclease, C-terminal subdomain"/>
    <property type="match status" value="2"/>
</dbReference>
<dbReference type="Gene3D" id="1.20.1060.10">
    <property type="entry name" value="Taq DNA Polymerase, Chain T, domain 4"/>
    <property type="match status" value="1"/>
</dbReference>
<keyword evidence="7" id="KW-0227">DNA damage</keyword>
<dbReference type="InterPro" id="IPR002298">
    <property type="entry name" value="DNA_polymerase_A"/>
</dbReference>
<dbReference type="SUPFAM" id="SSF53098">
    <property type="entry name" value="Ribonuclease H-like"/>
    <property type="match status" value="1"/>
</dbReference>
<evidence type="ECO:0000256" key="3">
    <source>
        <dbReference type="ARBA" id="ARBA00022679"/>
    </source>
</evidence>
<dbReference type="CDD" id="cd09898">
    <property type="entry name" value="H3TH_53EXO"/>
    <property type="match status" value="1"/>
</dbReference>
<dbReference type="Pfam" id="PF00476">
    <property type="entry name" value="DNA_pol_A"/>
    <property type="match status" value="1"/>
</dbReference>
<dbReference type="SMART" id="SM00475">
    <property type="entry name" value="53EXOc"/>
    <property type="match status" value="1"/>
</dbReference>
<dbReference type="InterPro" id="IPR018320">
    <property type="entry name" value="DNA_polymerase_1"/>
</dbReference>
<dbReference type="SUPFAM" id="SSF56672">
    <property type="entry name" value="DNA/RNA polymerases"/>
    <property type="match status" value="1"/>
</dbReference>
<name>A0A485LXP6_9ZZZZ</name>
<evidence type="ECO:0000256" key="9">
    <source>
        <dbReference type="ARBA" id="ARBA00022839"/>
    </source>
</evidence>
<dbReference type="EMBL" id="CAADRM010000080">
    <property type="protein sequence ID" value="VFU13482.1"/>
    <property type="molecule type" value="Genomic_DNA"/>
</dbReference>
<evidence type="ECO:0000259" key="14">
    <source>
        <dbReference type="SMART" id="SM00475"/>
    </source>
</evidence>
<dbReference type="InterPro" id="IPR020046">
    <property type="entry name" value="5-3_exonucl_a-hlix_arch_N"/>
</dbReference>
<dbReference type="Pfam" id="PF22619">
    <property type="entry name" value="DNA_polI_exo1"/>
    <property type="match status" value="1"/>
</dbReference>
<evidence type="ECO:0000256" key="6">
    <source>
        <dbReference type="ARBA" id="ARBA00022722"/>
    </source>
</evidence>
<dbReference type="CDD" id="cd06140">
    <property type="entry name" value="DNA_polA_I_Bacillus_like_exo"/>
    <property type="match status" value="1"/>
</dbReference>
<dbReference type="GO" id="GO:0006261">
    <property type="term" value="P:DNA-templated DNA replication"/>
    <property type="evidence" value="ECO:0007669"/>
    <property type="project" value="InterPro"/>
</dbReference>
<dbReference type="InterPro" id="IPR012337">
    <property type="entry name" value="RNaseH-like_sf"/>
</dbReference>
<dbReference type="InterPro" id="IPR008918">
    <property type="entry name" value="HhH2"/>
</dbReference>
<evidence type="ECO:0000256" key="5">
    <source>
        <dbReference type="ARBA" id="ARBA00022705"/>
    </source>
</evidence>
<dbReference type="GO" id="GO:0008409">
    <property type="term" value="F:5'-3' exonuclease activity"/>
    <property type="evidence" value="ECO:0007669"/>
    <property type="project" value="InterPro"/>
</dbReference>
<dbReference type="Gene3D" id="3.30.70.370">
    <property type="match status" value="1"/>
</dbReference>
<keyword evidence="4 16" id="KW-0548">Nucleotidyltransferase</keyword>
<dbReference type="InterPro" id="IPR001098">
    <property type="entry name" value="DNA-dir_DNA_pol_A_palm_dom"/>
</dbReference>
<dbReference type="SMART" id="SM00482">
    <property type="entry name" value="POLAc"/>
    <property type="match status" value="1"/>
</dbReference>
<dbReference type="GO" id="GO:0003677">
    <property type="term" value="F:DNA binding"/>
    <property type="evidence" value="ECO:0007669"/>
    <property type="project" value="UniProtKB-KW"/>
</dbReference>
<evidence type="ECO:0000256" key="7">
    <source>
        <dbReference type="ARBA" id="ARBA00022763"/>
    </source>
</evidence>
<protein>
    <recommendedName>
        <fullName evidence="2">DNA-directed DNA polymerase</fullName>
        <ecNumber evidence="2">2.7.7.7</ecNumber>
    </recommendedName>
</protein>
<organism evidence="16">
    <name type="scientific">anaerobic digester metagenome</name>
    <dbReference type="NCBI Taxonomy" id="1263854"/>
    <lineage>
        <taxon>unclassified sequences</taxon>
        <taxon>metagenomes</taxon>
        <taxon>ecological metagenomes</taxon>
    </lineage>
</organism>
<dbReference type="FunFam" id="1.10.150.20:FF:000002">
    <property type="entry name" value="DNA polymerase I"/>
    <property type="match status" value="1"/>
</dbReference>
<keyword evidence="11" id="KW-0238">DNA-binding</keyword>
<evidence type="ECO:0000256" key="1">
    <source>
        <dbReference type="ARBA" id="ARBA00007705"/>
    </source>
</evidence>
<dbReference type="PROSITE" id="PS00447">
    <property type="entry name" value="DNA_POLYMERASE_A"/>
    <property type="match status" value="1"/>
</dbReference>
<dbReference type="PANTHER" id="PTHR10133:SF27">
    <property type="entry name" value="DNA POLYMERASE NU"/>
    <property type="match status" value="1"/>
</dbReference>
<evidence type="ECO:0000256" key="12">
    <source>
        <dbReference type="ARBA" id="ARBA00023204"/>
    </source>
</evidence>
<dbReference type="InterPro" id="IPR019760">
    <property type="entry name" value="DNA-dir_DNA_pol_A_CS"/>
</dbReference>
<dbReference type="Pfam" id="PF02739">
    <property type="entry name" value="5_3_exonuc_N"/>
    <property type="match status" value="1"/>
</dbReference>
<keyword evidence="5" id="KW-0235">DNA replication</keyword>
<dbReference type="PRINTS" id="PR00868">
    <property type="entry name" value="DNAPOLI"/>
</dbReference>
<evidence type="ECO:0000313" key="16">
    <source>
        <dbReference type="EMBL" id="VFU13482.1"/>
    </source>
</evidence>
<dbReference type="FunFam" id="3.40.50.1010:FF:000001">
    <property type="entry name" value="DNA polymerase I"/>
    <property type="match status" value="1"/>
</dbReference>
<dbReference type="CDD" id="cd09859">
    <property type="entry name" value="PIN_53EXO"/>
    <property type="match status" value="1"/>
</dbReference>
<dbReference type="Gene3D" id="3.40.50.1010">
    <property type="entry name" value="5'-nuclease"/>
    <property type="match status" value="1"/>
</dbReference>
<comment type="similarity">
    <text evidence="1">Belongs to the DNA polymerase type-A family.</text>
</comment>
<dbReference type="GO" id="GO:0003887">
    <property type="term" value="F:DNA-directed DNA polymerase activity"/>
    <property type="evidence" value="ECO:0007669"/>
    <property type="project" value="UniProtKB-KW"/>
</dbReference>
<dbReference type="InterPro" id="IPR020045">
    <property type="entry name" value="DNA_polI_H3TH"/>
</dbReference>
<evidence type="ECO:0000256" key="2">
    <source>
        <dbReference type="ARBA" id="ARBA00012417"/>
    </source>
</evidence>
<keyword evidence="9" id="KW-0269">Exonuclease</keyword>
<evidence type="ECO:0000256" key="4">
    <source>
        <dbReference type="ARBA" id="ARBA00022695"/>
    </source>
</evidence>
<sequence length="858" mass="95346">MPLTENREVYLIDGSSYIYRAFYAMRDMSTSQGIPTNAVFICSRMLINLLKEKRPGHICFVLDSRGPTFRHELYQDYKATRQKMPEGLGVQIPYIIQIVEALGIPIVQKQGFEADDIIATLARRCGQGCTVYIVSGDKDLMQLVNDTILVWDTLTDKIYDREAVKEKFDVYPEYIPDLLAIMGDASDNIPGIPGIGAKGAAALIREMGHLEDILNNVDAVGSPKQKKALQEHADKAREGFELVRLDREIELDFGVEDLKAVQPDTERLRKIFTELEFKSLLKELNLMPDEERACMHEGRIEYACRCDFAGEMGMYVMPGVGSAVSQGGVSTVCLDPEACLDPLKSEGSFVCMHDAKQAFVAAMMKGMEIRSGVFDTMLAAYCIDAVNSQAGLEDLARSYLGTDIPNVSDLLGSGRNVRSITEIERETLGSYLACHASVLVPLKERLATEMTRVGVDRIFYDIEIPLTTVLSSLEACGVLVDTAGLGRISAEIDKLLEGIEKKIFALAGGEFNINSPKQLGIILFEKLGLPVVKKTKTGYSTDSKVLESLASRHDLPALILEYRMFSKLKNTYVDALPSMINPQTGRIHTRFNQAVTATGRISSSEPNLQNIPVRSEMGRRIRQAFIAPEGHRILSADYSQIELRILAHITRDAALMEAFTHGQDIHAKTAAEIFGIPLDEVGENQRRTAKTINFGIMYGMGPHKLSQELGIRRDTAKAYIDSYLAKYPGVREYTESIAAKAERDGFVTTLLGRRRSIPEIASSNFNEREAGRRIAINTPIQGTAADIIKIAMVRIYERLKGLKSRMILQVHDELVFEAAEDEIEELSAMVRHEMEHAYELDVPVRVDIGTGKDWAAAH</sequence>
<feature type="domain" description="DNA-directed DNA polymerase family A palm" evidence="15">
    <location>
        <begin position="618"/>
        <end position="822"/>
    </location>
</feature>
<dbReference type="SUPFAM" id="SSF47807">
    <property type="entry name" value="5' to 3' exonuclease, C-terminal subdomain"/>
    <property type="match status" value="1"/>
</dbReference>
<dbReference type="PANTHER" id="PTHR10133">
    <property type="entry name" value="DNA POLYMERASE I"/>
    <property type="match status" value="1"/>
</dbReference>
<dbReference type="CDD" id="cd08637">
    <property type="entry name" value="DNA_pol_A_pol_I_C"/>
    <property type="match status" value="1"/>
</dbReference>
<dbReference type="Gene3D" id="3.30.420.10">
    <property type="entry name" value="Ribonuclease H-like superfamily/Ribonuclease H"/>
    <property type="match status" value="1"/>
</dbReference>
<keyword evidence="12" id="KW-0234">DNA repair</keyword>
<dbReference type="FunFam" id="1.20.1060.10:FF:000001">
    <property type="entry name" value="DNA polymerase I"/>
    <property type="match status" value="1"/>
</dbReference>
<keyword evidence="3 16" id="KW-0808">Transferase</keyword>
<gene>
    <name evidence="16" type="primary">polA</name>
    <name evidence="16" type="ORF">SCFA_190036</name>
</gene>
<dbReference type="InterPro" id="IPR036279">
    <property type="entry name" value="5-3_exonuclease_C_sf"/>
</dbReference>
<evidence type="ECO:0000256" key="10">
    <source>
        <dbReference type="ARBA" id="ARBA00022932"/>
    </source>
</evidence>
<dbReference type="AlphaFoldDB" id="A0A485LXP6"/>
<dbReference type="InterPro" id="IPR029060">
    <property type="entry name" value="PIN-like_dom_sf"/>
</dbReference>
<dbReference type="EC" id="2.7.7.7" evidence="2"/>
<dbReference type="InterPro" id="IPR002421">
    <property type="entry name" value="5-3_exonuclease"/>
</dbReference>
<reference evidence="16" key="1">
    <citation type="submission" date="2019-03" db="EMBL/GenBank/DDBJ databases">
        <authorList>
            <person name="Hao L."/>
        </authorList>
    </citation>
    <scope>NUCLEOTIDE SEQUENCE</scope>
</reference>
<keyword evidence="10" id="KW-0239">DNA-directed DNA polymerase</keyword>
<dbReference type="SUPFAM" id="SSF88723">
    <property type="entry name" value="PIN domain-like"/>
    <property type="match status" value="1"/>
</dbReference>
<comment type="catalytic activity">
    <reaction evidence="13">
        <text>DNA(n) + a 2'-deoxyribonucleoside 5'-triphosphate = DNA(n+1) + diphosphate</text>
        <dbReference type="Rhea" id="RHEA:22508"/>
        <dbReference type="Rhea" id="RHEA-COMP:17339"/>
        <dbReference type="Rhea" id="RHEA-COMP:17340"/>
        <dbReference type="ChEBI" id="CHEBI:33019"/>
        <dbReference type="ChEBI" id="CHEBI:61560"/>
        <dbReference type="ChEBI" id="CHEBI:173112"/>
        <dbReference type="EC" id="2.7.7.7"/>
    </reaction>
</comment>
<feature type="domain" description="5'-3' exonuclease" evidence="14">
    <location>
        <begin position="6"/>
        <end position="261"/>
    </location>
</feature>
<evidence type="ECO:0000256" key="13">
    <source>
        <dbReference type="ARBA" id="ARBA00049244"/>
    </source>
</evidence>
<dbReference type="SMART" id="SM00279">
    <property type="entry name" value="HhH2"/>
    <property type="match status" value="1"/>
</dbReference>